<accession>A0A9P6XS99</accession>
<keyword evidence="3" id="KW-1185">Reference proteome</keyword>
<dbReference type="AlphaFoldDB" id="A0A9P6XS99"/>
<protein>
    <submittedName>
        <fullName evidence="2">Uncharacterized protein</fullName>
    </submittedName>
</protein>
<gene>
    <name evidence="2" type="ORF">G6F50_016703</name>
</gene>
<feature type="compositionally biased region" description="Basic and acidic residues" evidence="1">
    <location>
        <begin position="78"/>
        <end position="87"/>
    </location>
</feature>
<reference evidence="2 3" key="1">
    <citation type="journal article" date="2020" name="Microb. Genom.">
        <title>Genetic diversity of clinical and environmental Mucorales isolates obtained from an investigation of mucormycosis cases among solid organ transplant recipients.</title>
        <authorList>
            <person name="Nguyen M.H."/>
            <person name="Kaul D."/>
            <person name="Muto C."/>
            <person name="Cheng S.J."/>
            <person name="Richter R.A."/>
            <person name="Bruno V.M."/>
            <person name="Liu G."/>
            <person name="Beyhan S."/>
            <person name="Sundermann A.J."/>
            <person name="Mounaud S."/>
            <person name="Pasculle A.W."/>
            <person name="Nierman W.C."/>
            <person name="Driscoll E."/>
            <person name="Cumbie R."/>
            <person name="Clancy C.J."/>
            <person name="Dupont C.L."/>
        </authorList>
    </citation>
    <scope>NUCLEOTIDE SEQUENCE [LARGE SCALE GENOMIC DNA]</scope>
    <source>
        <strain evidence="2 3">GL24</strain>
    </source>
</reference>
<evidence type="ECO:0000313" key="2">
    <source>
        <dbReference type="EMBL" id="KAG1531423.1"/>
    </source>
</evidence>
<name>A0A9P6XS99_9FUNG</name>
<sequence length="115" mass="12776">MLKIICQRTQAVRQQGDGRPGQAQQQQARCGGALPQPAVRPPAGARRHQHAQHAHQPERANRRVRQGIRRRRQRQHQRRPEGADRRGCAGHPHRPGRCRGQSGRPAVAVAGRGLG</sequence>
<comment type="caution">
    <text evidence="2">The sequence shown here is derived from an EMBL/GenBank/DDBJ whole genome shotgun (WGS) entry which is preliminary data.</text>
</comment>
<feature type="compositionally biased region" description="Low complexity" evidence="1">
    <location>
        <begin position="13"/>
        <end position="33"/>
    </location>
</feature>
<organism evidence="2 3">
    <name type="scientific">Rhizopus delemar</name>
    <dbReference type="NCBI Taxonomy" id="936053"/>
    <lineage>
        <taxon>Eukaryota</taxon>
        <taxon>Fungi</taxon>
        <taxon>Fungi incertae sedis</taxon>
        <taxon>Mucoromycota</taxon>
        <taxon>Mucoromycotina</taxon>
        <taxon>Mucoromycetes</taxon>
        <taxon>Mucorales</taxon>
        <taxon>Mucorineae</taxon>
        <taxon>Rhizopodaceae</taxon>
        <taxon>Rhizopus</taxon>
    </lineage>
</organism>
<proteinExistence type="predicted"/>
<evidence type="ECO:0000313" key="3">
    <source>
        <dbReference type="Proteomes" id="UP000740926"/>
    </source>
</evidence>
<dbReference type="Proteomes" id="UP000740926">
    <property type="component" value="Unassembled WGS sequence"/>
</dbReference>
<feature type="compositionally biased region" description="Basic residues" evidence="1">
    <location>
        <begin position="62"/>
        <end position="77"/>
    </location>
</feature>
<dbReference type="EMBL" id="JAANIU010010907">
    <property type="protein sequence ID" value="KAG1531423.1"/>
    <property type="molecule type" value="Genomic_DNA"/>
</dbReference>
<feature type="region of interest" description="Disordered" evidence="1">
    <location>
        <begin position="6"/>
        <end position="115"/>
    </location>
</feature>
<evidence type="ECO:0000256" key="1">
    <source>
        <dbReference type="SAM" id="MobiDB-lite"/>
    </source>
</evidence>